<evidence type="ECO:0000313" key="1">
    <source>
        <dbReference type="EMBL" id="MFC4728159.1"/>
    </source>
</evidence>
<dbReference type="Pfam" id="PF12974">
    <property type="entry name" value="Phosphonate-bd"/>
    <property type="match status" value="1"/>
</dbReference>
<accession>A0ABV9NKQ1</accession>
<evidence type="ECO:0000313" key="2">
    <source>
        <dbReference type="Proteomes" id="UP001595892"/>
    </source>
</evidence>
<organism evidence="1 2">
    <name type="scientific">Coralloluteibacterium thermophilum</name>
    <dbReference type="NCBI Taxonomy" id="2707049"/>
    <lineage>
        <taxon>Bacteria</taxon>
        <taxon>Pseudomonadati</taxon>
        <taxon>Pseudomonadota</taxon>
        <taxon>Gammaproteobacteria</taxon>
        <taxon>Lysobacterales</taxon>
        <taxon>Lysobacteraceae</taxon>
        <taxon>Coralloluteibacterium</taxon>
    </lineage>
</organism>
<protein>
    <submittedName>
        <fullName evidence="1">Phosphate/phosphite/phosphonate ABC transporter substrate-binding protein</fullName>
    </submittedName>
</protein>
<name>A0ABV9NKQ1_9GAMM</name>
<dbReference type="Gene3D" id="3.40.190.10">
    <property type="entry name" value="Periplasmic binding protein-like II"/>
    <property type="match status" value="2"/>
</dbReference>
<reference evidence="2" key="1">
    <citation type="journal article" date="2019" name="Int. J. Syst. Evol. Microbiol.">
        <title>The Global Catalogue of Microorganisms (GCM) 10K type strain sequencing project: providing services to taxonomists for standard genome sequencing and annotation.</title>
        <authorList>
            <consortium name="The Broad Institute Genomics Platform"/>
            <consortium name="The Broad Institute Genome Sequencing Center for Infectious Disease"/>
            <person name="Wu L."/>
            <person name="Ma J."/>
        </authorList>
    </citation>
    <scope>NUCLEOTIDE SEQUENCE [LARGE SCALE GENOMIC DNA]</scope>
    <source>
        <strain evidence="2">CGMCC 1.13574</strain>
    </source>
</reference>
<dbReference type="RefSeq" id="WP_377004181.1">
    <property type="nucleotide sequence ID" value="NZ_JBHSGG010000023.1"/>
</dbReference>
<dbReference type="EMBL" id="JBHSGG010000023">
    <property type="protein sequence ID" value="MFC4728159.1"/>
    <property type="molecule type" value="Genomic_DNA"/>
</dbReference>
<dbReference type="PANTHER" id="PTHR35841:SF1">
    <property type="entry name" value="PHOSPHONATES-BINDING PERIPLASMIC PROTEIN"/>
    <property type="match status" value="1"/>
</dbReference>
<dbReference type="SUPFAM" id="SSF53850">
    <property type="entry name" value="Periplasmic binding protein-like II"/>
    <property type="match status" value="1"/>
</dbReference>
<gene>
    <name evidence="1" type="ORF">ACFO3Q_08265</name>
</gene>
<proteinExistence type="predicted"/>
<dbReference type="PANTHER" id="PTHR35841">
    <property type="entry name" value="PHOSPHONATES-BINDING PERIPLASMIC PROTEIN"/>
    <property type="match status" value="1"/>
</dbReference>
<sequence>MRADDGVLVLGRITDDPKAHYDQLRPLLDYVVARLHDVGIHEGRVLMARDSHQMESYLRRGRVDWVTETGGMAVLLAARAGARPLLLTERNGVRSYRTVYVARRDAGIASFDDILGRSVAMQTPSSTSAYFVPAAEFLRRGMVLEILLSPMDRVAADEVGYVFARTETNIATWVHKGMVDVGVMSDLDWADPRRVPETYREDLLVFAQSEPYPRGIELVRGGLAPAVEARLREVLLDAPHDEEGREALRHFFGTTAFRPLDEEARAALRRLGEDVELVHGALE</sequence>
<comment type="caution">
    <text evidence="1">The sequence shown here is derived from an EMBL/GenBank/DDBJ whole genome shotgun (WGS) entry which is preliminary data.</text>
</comment>
<dbReference type="Proteomes" id="UP001595892">
    <property type="component" value="Unassembled WGS sequence"/>
</dbReference>
<keyword evidence="2" id="KW-1185">Reference proteome</keyword>